<keyword evidence="4 5" id="KW-0472">Membrane</keyword>
<evidence type="ECO:0000313" key="8">
    <source>
        <dbReference type="EMBL" id="CAH1980267.1"/>
    </source>
</evidence>
<sequence>MPQELALYGEFSINETILYFGWIYGLKTKDIKERVRFLVDLLDLPPGKRLVKNLSGGQQRRVSLAVAVLHQPELLILDEPTVGVDPILRANIWNYMVREAKEKKQSIIITTHYIDEARQAQTIGMMRSGEILAENAPEQLLKMYGCTSLEEVFLNLSQQQEIALKADTPTKSVEKQFKVRHEKKSEGLGELDEKRYGCCNRMCNSLTYCISCVRLRALLYKNSIRLVRNLPVLLFIFALPVIQVILFCVCIGNDPKDLTLAVVNKEVNYTNSSYLYCPYDFECTLSINGNQTIVRDWEYMSCGYLVYLDIDTINLEYYPDTSSCTKAVVEGKAWGCMYIKSTFSEALLERVKRIFLNNLLESVKHTTLSEIQVWLDMTNHQIALVLQRDILQGFDNFTKDVVKQCHVDSTLFRPPIRFETVYGSNRPVFTNFAAPGVILTIVFFLAVSLTALALIMERNEGLLGRSFVAGKPVYLHVSIIFSLCLNIDQFIIGVTATEILFSHVFTQFIVMVGQTLLALLFMIAVFKVDCIGSMVGVIVMALLQGLCGMCFGFVISAVCTHERNAIQVSLGCFYPTIMLSGSLWPLEAMPKVLRCISWMLPLTLATRAVRSIMLRGWGIEWSHVYWGYVATCAWIAIFMIVAILIVKFKKA</sequence>
<comment type="subcellular location">
    <subcellularLocation>
        <location evidence="1">Membrane</location>
        <topology evidence="1">Multi-pass membrane protein</topology>
    </subcellularLocation>
</comment>
<dbReference type="InterPro" id="IPR013525">
    <property type="entry name" value="ABC2_TM"/>
</dbReference>
<dbReference type="OrthoDB" id="10255969at2759"/>
<evidence type="ECO:0008006" key="10">
    <source>
        <dbReference type="Google" id="ProtNLM"/>
    </source>
</evidence>
<dbReference type="PANTHER" id="PTHR43038:SF3">
    <property type="entry name" value="ABC TRANSPORTER G FAMILY MEMBER 20 ISOFORM X1"/>
    <property type="match status" value="1"/>
</dbReference>
<dbReference type="InterPro" id="IPR003439">
    <property type="entry name" value="ABC_transporter-like_ATP-bd"/>
</dbReference>
<accession>A0A9P0KRG6</accession>
<dbReference type="GO" id="GO:0140359">
    <property type="term" value="F:ABC-type transporter activity"/>
    <property type="evidence" value="ECO:0007669"/>
    <property type="project" value="InterPro"/>
</dbReference>
<feature type="transmembrane region" description="Helical" evidence="5">
    <location>
        <begin position="504"/>
        <end position="525"/>
    </location>
</feature>
<feature type="transmembrane region" description="Helical" evidence="5">
    <location>
        <begin position="473"/>
        <end position="492"/>
    </location>
</feature>
<keyword evidence="2 5" id="KW-0812">Transmembrane</keyword>
<dbReference type="GO" id="GO:0016887">
    <property type="term" value="F:ATP hydrolysis activity"/>
    <property type="evidence" value="ECO:0007669"/>
    <property type="project" value="InterPro"/>
</dbReference>
<feature type="transmembrane region" description="Helical" evidence="5">
    <location>
        <begin position="537"/>
        <end position="558"/>
    </location>
</feature>
<dbReference type="AlphaFoldDB" id="A0A9P0KRG6"/>
<dbReference type="Proteomes" id="UP001152888">
    <property type="component" value="Unassembled WGS sequence"/>
</dbReference>
<evidence type="ECO:0000256" key="2">
    <source>
        <dbReference type="ARBA" id="ARBA00022692"/>
    </source>
</evidence>
<keyword evidence="3 5" id="KW-1133">Transmembrane helix</keyword>
<feature type="transmembrane region" description="Helical" evidence="5">
    <location>
        <begin position="432"/>
        <end position="452"/>
    </location>
</feature>
<evidence type="ECO:0000256" key="3">
    <source>
        <dbReference type="ARBA" id="ARBA00022989"/>
    </source>
</evidence>
<dbReference type="EMBL" id="CAKOFQ010006892">
    <property type="protein sequence ID" value="CAH1980267.1"/>
    <property type="molecule type" value="Genomic_DNA"/>
</dbReference>
<evidence type="ECO:0000256" key="4">
    <source>
        <dbReference type="ARBA" id="ARBA00023136"/>
    </source>
</evidence>
<dbReference type="Pfam" id="PF00005">
    <property type="entry name" value="ABC_tran"/>
    <property type="match status" value="1"/>
</dbReference>
<dbReference type="GO" id="GO:0016020">
    <property type="term" value="C:membrane"/>
    <property type="evidence" value="ECO:0007669"/>
    <property type="project" value="UniProtKB-SubCell"/>
</dbReference>
<name>A0A9P0KRG6_ACAOB</name>
<feature type="transmembrane region" description="Helical" evidence="5">
    <location>
        <begin position="226"/>
        <end position="247"/>
    </location>
</feature>
<dbReference type="GO" id="GO:0005524">
    <property type="term" value="F:ATP binding"/>
    <property type="evidence" value="ECO:0007669"/>
    <property type="project" value="InterPro"/>
</dbReference>
<dbReference type="PANTHER" id="PTHR43038">
    <property type="entry name" value="ATP-BINDING CASSETTE, SUB-FAMILY H, MEMBER 1"/>
    <property type="match status" value="1"/>
</dbReference>
<reference evidence="8" key="1">
    <citation type="submission" date="2022-03" db="EMBL/GenBank/DDBJ databases">
        <authorList>
            <person name="Sayadi A."/>
        </authorList>
    </citation>
    <scope>NUCLEOTIDE SEQUENCE</scope>
</reference>
<evidence type="ECO:0000259" key="7">
    <source>
        <dbReference type="Pfam" id="PF12698"/>
    </source>
</evidence>
<evidence type="ECO:0000313" key="9">
    <source>
        <dbReference type="Proteomes" id="UP001152888"/>
    </source>
</evidence>
<organism evidence="8 9">
    <name type="scientific">Acanthoscelides obtectus</name>
    <name type="common">Bean weevil</name>
    <name type="synonym">Bruchus obtectus</name>
    <dbReference type="NCBI Taxonomy" id="200917"/>
    <lineage>
        <taxon>Eukaryota</taxon>
        <taxon>Metazoa</taxon>
        <taxon>Ecdysozoa</taxon>
        <taxon>Arthropoda</taxon>
        <taxon>Hexapoda</taxon>
        <taxon>Insecta</taxon>
        <taxon>Pterygota</taxon>
        <taxon>Neoptera</taxon>
        <taxon>Endopterygota</taxon>
        <taxon>Coleoptera</taxon>
        <taxon>Polyphaga</taxon>
        <taxon>Cucujiformia</taxon>
        <taxon>Chrysomeloidea</taxon>
        <taxon>Chrysomelidae</taxon>
        <taxon>Bruchinae</taxon>
        <taxon>Bruchini</taxon>
        <taxon>Acanthoscelides</taxon>
    </lineage>
</organism>
<comment type="caution">
    <text evidence="8">The sequence shown here is derived from an EMBL/GenBank/DDBJ whole genome shotgun (WGS) entry which is preliminary data.</text>
</comment>
<feature type="transmembrane region" description="Helical" evidence="5">
    <location>
        <begin position="625"/>
        <end position="646"/>
    </location>
</feature>
<feature type="domain" description="ABC-2 type transporter transmembrane" evidence="7">
    <location>
        <begin position="233"/>
        <end position="644"/>
    </location>
</feature>
<feature type="transmembrane region" description="Helical" evidence="5">
    <location>
        <begin position="564"/>
        <end position="586"/>
    </location>
</feature>
<evidence type="ECO:0000256" key="5">
    <source>
        <dbReference type="SAM" id="Phobius"/>
    </source>
</evidence>
<evidence type="ECO:0000256" key="1">
    <source>
        <dbReference type="ARBA" id="ARBA00004141"/>
    </source>
</evidence>
<dbReference type="Gene3D" id="3.40.50.300">
    <property type="entry name" value="P-loop containing nucleotide triphosphate hydrolases"/>
    <property type="match status" value="1"/>
</dbReference>
<gene>
    <name evidence="8" type="ORF">ACAOBT_LOCUS13875</name>
</gene>
<proteinExistence type="predicted"/>
<dbReference type="Pfam" id="PF12698">
    <property type="entry name" value="ABC2_membrane_3"/>
    <property type="match status" value="1"/>
</dbReference>
<protein>
    <recommendedName>
        <fullName evidence="10">ABC transporter domain-containing protein</fullName>
    </recommendedName>
</protein>
<feature type="domain" description="ABC transporter" evidence="6">
    <location>
        <begin position="3"/>
        <end position="81"/>
    </location>
</feature>
<evidence type="ECO:0000259" key="6">
    <source>
        <dbReference type="Pfam" id="PF00005"/>
    </source>
</evidence>
<dbReference type="InterPro" id="IPR027417">
    <property type="entry name" value="P-loop_NTPase"/>
</dbReference>
<dbReference type="SUPFAM" id="SSF52540">
    <property type="entry name" value="P-loop containing nucleoside triphosphate hydrolases"/>
    <property type="match status" value="1"/>
</dbReference>
<keyword evidence="9" id="KW-1185">Reference proteome</keyword>